<name>A0A4R1QY12_9FIRM</name>
<gene>
    <name evidence="3" type="ORF">EDD76_111114</name>
</gene>
<evidence type="ECO:0000313" key="4">
    <source>
        <dbReference type="Proteomes" id="UP000295718"/>
    </source>
</evidence>
<dbReference type="Pfam" id="PF01882">
    <property type="entry name" value="DUF58"/>
    <property type="match status" value="1"/>
</dbReference>
<dbReference type="RefSeq" id="WP_031390316.1">
    <property type="nucleotide sequence ID" value="NZ_JPNB01000001.1"/>
</dbReference>
<proteinExistence type="predicted"/>
<keyword evidence="1" id="KW-0812">Transmembrane</keyword>
<dbReference type="Proteomes" id="UP000295718">
    <property type="component" value="Unassembled WGS sequence"/>
</dbReference>
<dbReference type="OrthoDB" id="9778037at2"/>
<sequence length="360" mass="41651">MRKIIYFIFLIGSIVLASFRGGNIPYMLFYFALLIPVLALTYSIYVYFRFKIVQEVSRTVVKAKEVPYRLILANEDFIPFTDITLHYFSDMVTIEERKDINNLCLLPHQILRVDTKMYCKYRGTYPVGVKSVSVTDFLGLFTITYPMTTQVRLTAMPRILPLELLMADLQKKDPKNTRFSVSKLQELPDYEARPYRPGDQLKYIHWKNSAKTGELLVRKQMPEELFETVIIMDLSPIPGDIDIRLQTEDNIIESVIAFVHDYYLKQIPVRVVYMEDDKLKELLINARTGFERFYEICAVLSFHSSLPLEKVWANYSSQTAHSYAVILITASVSGDLRRYTEENGRIGNEVILIDTGGLSL</sequence>
<dbReference type="EMBL" id="SLUO01000011">
    <property type="protein sequence ID" value="TCL56620.1"/>
    <property type="molecule type" value="Genomic_DNA"/>
</dbReference>
<feature type="transmembrane region" description="Helical" evidence="1">
    <location>
        <begin position="27"/>
        <end position="48"/>
    </location>
</feature>
<evidence type="ECO:0000259" key="2">
    <source>
        <dbReference type="Pfam" id="PF01882"/>
    </source>
</evidence>
<feature type="domain" description="DUF58" evidence="2">
    <location>
        <begin position="191"/>
        <end position="236"/>
    </location>
</feature>
<comment type="caution">
    <text evidence="3">The sequence shown here is derived from an EMBL/GenBank/DDBJ whole genome shotgun (WGS) entry which is preliminary data.</text>
</comment>
<keyword evidence="1" id="KW-1133">Transmembrane helix</keyword>
<reference evidence="3 4" key="1">
    <citation type="submission" date="2019-03" db="EMBL/GenBank/DDBJ databases">
        <title>Genomic Encyclopedia of Type Strains, Phase IV (KMG-IV): sequencing the most valuable type-strain genomes for metagenomic binning, comparative biology and taxonomic classification.</title>
        <authorList>
            <person name="Goeker M."/>
        </authorList>
    </citation>
    <scope>NUCLEOTIDE SEQUENCE [LARGE SCALE GENOMIC DNA]</scope>
    <source>
        <strain evidence="3 4">DSM 100556</strain>
    </source>
</reference>
<evidence type="ECO:0000313" key="3">
    <source>
        <dbReference type="EMBL" id="TCL56620.1"/>
    </source>
</evidence>
<dbReference type="PANTHER" id="PTHR34351">
    <property type="entry name" value="SLR1927 PROTEIN-RELATED"/>
    <property type="match status" value="1"/>
</dbReference>
<dbReference type="AlphaFoldDB" id="A0A4R1QY12"/>
<dbReference type="STRING" id="1469948.GCA_000732725_01601"/>
<dbReference type="PANTHER" id="PTHR34351:SF2">
    <property type="entry name" value="DUF58 DOMAIN-CONTAINING PROTEIN"/>
    <property type="match status" value="1"/>
</dbReference>
<dbReference type="InterPro" id="IPR002881">
    <property type="entry name" value="DUF58"/>
</dbReference>
<accession>A0A4R1QY12</accession>
<keyword evidence="1" id="KW-0472">Membrane</keyword>
<keyword evidence="4" id="KW-1185">Reference proteome</keyword>
<protein>
    <submittedName>
        <fullName evidence="3">Uncharacterized protein (DUF58 family)</fullName>
    </submittedName>
</protein>
<organism evidence="3 4">
    <name type="scientific">Kineothrix alysoides</name>
    <dbReference type="NCBI Taxonomy" id="1469948"/>
    <lineage>
        <taxon>Bacteria</taxon>
        <taxon>Bacillati</taxon>
        <taxon>Bacillota</taxon>
        <taxon>Clostridia</taxon>
        <taxon>Lachnospirales</taxon>
        <taxon>Lachnospiraceae</taxon>
        <taxon>Kineothrix</taxon>
    </lineage>
</organism>
<evidence type="ECO:0000256" key="1">
    <source>
        <dbReference type="SAM" id="Phobius"/>
    </source>
</evidence>